<sequence>MIHPSGRSSASSSASPNAVLYQIVACEDQLPAFDPLMLKTVLLSPNSVKKFNFIVLKLQLLVFQSVIAAIGLRYAVFAAEVSLGRTLALICAGLHIPGMVVFVAGMRAEYLKIILPTFDFCFLQATNTLWAITLSIVLRDVRVVLVVACWANFTNNLFQETNLRNTVFMITFALFEWLFNALLMVWLAVGLVDDVHHYTLVTARGRTLSTKDILVNAMGTMSMVALRYLFRRYQHARRQKKKRDTAMQALGYRCKIALSAVDRAASSANSDIMPHVEIRAKPERAYSSRVNTNVLASKRRKYPPLQMYLAPEVTRFDAQNTVWPNDGVFKPVATWKIVFLYSCGVMGSAFAALALFLPKNTKNAGVIGVSGLIVSSIFSGIYLCCCERQLLKRVMSSFHFLFFAAQILSAGVCVMDMFYWRWAPACGVVSSLLLAYTILTVDALTPIMKRRLCFKFWMPVTGIVVFWAVEVLVLVDVMQLGIWDLQDRVFLDISMFNHRAQFHVAPFFLSRLVTIFVWSGRYVYVALTCQDDNALIMIRGEVEFDYESWKKQARLAR</sequence>
<keyword evidence="1" id="KW-1133">Transmembrane helix</keyword>
<feature type="transmembrane region" description="Helical" evidence="1">
    <location>
        <begin position="213"/>
        <end position="230"/>
    </location>
</feature>
<protein>
    <recommendedName>
        <fullName evidence="4">Transmembrane protein</fullName>
    </recommendedName>
</protein>
<dbReference type="EMBL" id="JH159157">
    <property type="protein sequence ID" value="EGZ12511.1"/>
    <property type="molecule type" value="Genomic_DNA"/>
</dbReference>
<feature type="transmembrane region" description="Helical" evidence="1">
    <location>
        <begin position="456"/>
        <end position="480"/>
    </location>
</feature>
<name>G4ZX41_PHYSP</name>
<feature type="transmembrane region" description="Helical" evidence="1">
    <location>
        <begin position="165"/>
        <end position="189"/>
    </location>
</feature>
<evidence type="ECO:0000313" key="2">
    <source>
        <dbReference type="EMBL" id="EGZ12511.1"/>
    </source>
</evidence>
<gene>
    <name evidence="2" type="ORF">PHYSODRAFT_517632</name>
</gene>
<feature type="transmembrane region" description="Helical" evidence="1">
    <location>
        <begin position="364"/>
        <end position="385"/>
    </location>
</feature>
<dbReference type="RefSeq" id="XP_009532844.1">
    <property type="nucleotide sequence ID" value="XM_009534549.1"/>
</dbReference>
<feature type="transmembrane region" description="Helical" evidence="1">
    <location>
        <begin position="51"/>
        <end position="75"/>
    </location>
</feature>
<dbReference type="InParanoid" id="G4ZX41"/>
<evidence type="ECO:0008006" key="4">
    <source>
        <dbReference type="Google" id="ProtNLM"/>
    </source>
</evidence>
<dbReference type="Proteomes" id="UP000002640">
    <property type="component" value="Unassembled WGS sequence"/>
</dbReference>
<keyword evidence="1" id="KW-0472">Membrane</keyword>
<feature type="transmembrane region" description="Helical" evidence="1">
    <location>
        <begin position="397"/>
        <end position="419"/>
    </location>
</feature>
<evidence type="ECO:0000256" key="1">
    <source>
        <dbReference type="SAM" id="Phobius"/>
    </source>
</evidence>
<keyword evidence="1" id="KW-0812">Transmembrane</keyword>
<feature type="transmembrane region" description="Helical" evidence="1">
    <location>
        <begin position="500"/>
        <end position="518"/>
    </location>
</feature>
<proteinExistence type="predicted"/>
<dbReference type="GeneID" id="20659952"/>
<accession>G4ZX41</accession>
<keyword evidence="3" id="KW-1185">Reference proteome</keyword>
<reference evidence="2 3" key="1">
    <citation type="journal article" date="2006" name="Science">
        <title>Phytophthora genome sequences uncover evolutionary origins and mechanisms of pathogenesis.</title>
        <authorList>
            <person name="Tyler B.M."/>
            <person name="Tripathy S."/>
            <person name="Zhang X."/>
            <person name="Dehal P."/>
            <person name="Jiang R.H."/>
            <person name="Aerts A."/>
            <person name="Arredondo F.D."/>
            <person name="Baxter L."/>
            <person name="Bensasson D."/>
            <person name="Beynon J.L."/>
            <person name="Chapman J."/>
            <person name="Damasceno C.M."/>
            <person name="Dorrance A.E."/>
            <person name="Dou D."/>
            <person name="Dickerman A.W."/>
            <person name="Dubchak I.L."/>
            <person name="Garbelotto M."/>
            <person name="Gijzen M."/>
            <person name="Gordon S.G."/>
            <person name="Govers F."/>
            <person name="Grunwald N.J."/>
            <person name="Huang W."/>
            <person name="Ivors K.L."/>
            <person name="Jones R.W."/>
            <person name="Kamoun S."/>
            <person name="Krampis K."/>
            <person name="Lamour K.H."/>
            <person name="Lee M.K."/>
            <person name="McDonald W.H."/>
            <person name="Medina M."/>
            <person name="Meijer H.J."/>
            <person name="Nordberg E.K."/>
            <person name="Maclean D.J."/>
            <person name="Ospina-Giraldo M.D."/>
            <person name="Morris P.F."/>
            <person name="Phuntumart V."/>
            <person name="Putnam N.H."/>
            <person name="Rash S."/>
            <person name="Rose J.K."/>
            <person name="Sakihama Y."/>
            <person name="Salamov A.A."/>
            <person name="Savidor A."/>
            <person name="Scheuring C.F."/>
            <person name="Smith B.M."/>
            <person name="Sobral B.W."/>
            <person name="Terry A."/>
            <person name="Torto-Alalibo T.A."/>
            <person name="Win J."/>
            <person name="Xu Z."/>
            <person name="Zhang H."/>
            <person name="Grigoriev I.V."/>
            <person name="Rokhsar D.S."/>
            <person name="Boore J.L."/>
        </authorList>
    </citation>
    <scope>NUCLEOTIDE SEQUENCE [LARGE SCALE GENOMIC DNA]</scope>
    <source>
        <strain evidence="2 3">P6497</strain>
    </source>
</reference>
<feature type="transmembrane region" description="Helical" evidence="1">
    <location>
        <begin position="425"/>
        <end position="444"/>
    </location>
</feature>
<dbReference type="AlphaFoldDB" id="G4ZX41"/>
<evidence type="ECO:0000313" key="3">
    <source>
        <dbReference type="Proteomes" id="UP000002640"/>
    </source>
</evidence>
<feature type="transmembrane region" description="Helical" evidence="1">
    <location>
        <begin position="87"/>
        <end position="108"/>
    </location>
</feature>
<organism evidence="2 3">
    <name type="scientific">Phytophthora sojae (strain P6497)</name>
    <name type="common">Soybean stem and root rot agent</name>
    <name type="synonym">Phytophthora megasperma f. sp. glycines</name>
    <dbReference type="NCBI Taxonomy" id="1094619"/>
    <lineage>
        <taxon>Eukaryota</taxon>
        <taxon>Sar</taxon>
        <taxon>Stramenopiles</taxon>
        <taxon>Oomycota</taxon>
        <taxon>Peronosporomycetes</taxon>
        <taxon>Peronosporales</taxon>
        <taxon>Peronosporaceae</taxon>
        <taxon>Phytophthora</taxon>
    </lineage>
</organism>
<feature type="transmembrane region" description="Helical" evidence="1">
    <location>
        <begin position="338"/>
        <end position="358"/>
    </location>
</feature>
<dbReference type="KEGG" id="psoj:PHYSODRAFT_517632"/>